<dbReference type="Pfam" id="PF01300">
    <property type="entry name" value="Sua5_yciO_yrdC"/>
    <property type="match status" value="1"/>
</dbReference>
<evidence type="ECO:0000313" key="3">
    <source>
        <dbReference type="EMBL" id="CAE8600740.1"/>
    </source>
</evidence>
<proteinExistence type="predicted"/>
<keyword evidence="4" id="KW-1185">Reference proteome</keyword>
<reference evidence="3" key="1">
    <citation type="submission" date="2021-02" db="EMBL/GenBank/DDBJ databases">
        <authorList>
            <person name="Dougan E. K."/>
            <person name="Rhodes N."/>
            <person name="Thang M."/>
            <person name="Chan C."/>
        </authorList>
    </citation>
    <scope>NUCLEOTIDE SEQUENCE</scope>
</reference>
<feature type="domain" description="YrdC-like" evidence="2">
    <location>
        <begin position="2"/>
        <end position="83"/>
    </location>
</feature>
<dbReference type="GO" id="GO:0003725">
    <property type="term" value="F:double-stranded RNA binding"/>
    <property type="evidence" value="ECO:0007669"/>
    <property type="project" value="InterPro"/>
</dbReference>
<dbReference type="EMBL" id="CAJNNV010012405">
    <property type="protein sequence ID" value="CAE8600740.1"/>
    <property type="molecule type" value="Genomic_DNA"/>
</dbReference>
<dbReference type="SUPFAM" id="SSF55821">
    <property type="entry name" value="YrdC/RibB"/>
    <property type="match status" value="1"/>
</dbReference>
<organism evidence="3 4">
    <name type="scientific">Polarella glacialis</name>
    <name type="common">Dinoflagellate</name>
    <dbReference type="NCBI Taxonomy" id="89957"/>
    <lineage>
        <taxon>Eukaryota</taxon>
        <taxon>Sar</taxon>
        <taxon>Alveolata</taxon>
        <taxon>Dinophyceae</taxon>
        <taxon>Suessiales</taxon>
        <taxon>Suessiaceae</taxon>
        <taxon>Polarella</taxon>
    </lineage>
</organism>
<evidence type="ECO:0000256" key="1">
    <source>
        <dbReference type="ARBA" id="ARBA00015492"/>
    </source>
</evidence>
<dbReference type="Proteomes" id="UP000654075">
    <property type="component" value="Unassembled WGS sequence"/>
</dbReference>
<dbReference type="InterPro" id="IPR017945">
    <property type="entry name" value="DHBP_synth_RibB-like_a/b_dom"/>
</dbReference>
<protein>
    <recommendedName>
        <fullName evidence="1">Threonylcarbamoyl-AMP synthase</fullName>
    </recommendedName>
</protein>
<sequence>REVGIRIPDCAVVQHLSAELGEPLLSSSACEGTSHLWGNHRHSLDFLVAAESMSEMWDGVEQGERMSTVIDLTMDQPILRRQGMGDSSIFEDIIDASQL</sequence>
<evidence type="ECO:0000259" key="2">
    <source>
        <dbReference type="Pfam" id="PF01300"/>
    </source>
</evidence>
<name>A0A813EF32_POLGL</name>
<dbReference type="AlphaFoldDB" id="A0A813EF32"/>
<dbReference type="Gene3D" id="3.90.870.10">
    <property type="entry name" value="DHBP synthase"/>
    <property type="match status" value="1"/>
</dbReference>
<evidence type="ECO:0000313" key="4">
    <source>
        <dbReference type="Proteomes" id="UP000654075"/>
    </source>
</evidence>
<dbReference type="OrthoDB" id="422870at2759"/>
<dbReference type="InterPro" id="IPR006070">
    <property type="entry name" value="Sua5-like_dom"/>
</dbReference>
<gene>
    <name evidence="3" type="ORF">PGLA1383_LOCUS19046</name>
</gene>
<feature type="non-terminal residue" evidence="3">
    <location>
        <position position="1"/>
    </location>
</feature>
<comment type="caution">
    <text evidence="3">The sequence shown here is derived from an EMBL/GenBank/DDBJ whole genome shotgun (WGS) entry which is preliminary data.</text>
</comment>
<accession>A0A813EF32</accession>